<name>A0A6C0GIJ4_9BACT</name>
<dbReference type="KEGG" id="rhoz:GXP67_13345"/>
<dbReference type="RefSeq" id="WP_162443569.1">
    <property type="nucleotide sequence ID" value="NZ_CP048222.1"/>
</dbReference>
<evidence type="ECO:0008006" key="3">
    <source>
        <dbReference type="Google" id="ProtNLM"/>
    </source>
</evidence>
<reference evidence="1 2" key="1">
    <citation type="submission" date="2020-01" db="EMBL/GenBank/DDBJ databases">
        <authorList>
            <person name="Kim M.K."/>
        </authorList>
    </citation>
    <scope>NUCLEOTIDE SEQUENCE [LARGE SCALE GENOMIC DNA]</scope>
    <source>
        <strain evidence="1 2">172606-1</strain>
    </source>
</reference>
<dbReference type="Proteomes" id="UP000480178">
    <property type="component" value="Chromosome"/>
</dbReference>
<gene>
    <name evidence="1" type="ORF">GXP67_13345</name>
</gene>
<organism evidence="1 2">
    <name type="scientific">Rhodocytophaga rosea</name>
    <dbReference type="NCBI Taxonomy" id="2704465"/>
    <lineage>
        <taxon>Bacteria</taxon>
        <taxon>Pseudomonadati</taxon>
        <taxon>Bacteroidota</taxon>
        <taxon>Cytophagia</taxon>
        <taxon>Cytophagales</taxon>
        <taxon>Rhodocytophagaceae</taxon>
        <taxon>Rhodocytophaga</taxon>
    </lineage>
</organism>
<accession>A0A6C0GIJ4</accession>
<proteinExistence type="predicted"/>
<sequence length="100" mass="11339">MTNPVQELQSVKLQETHPSGRLISLDAMRGFTIAAMILVNFPGSEYIFELPEHDAWHGLTPTDLSVFPVYSRGFDCSGILNVWKIVCQQEICIKRLFSVR</sequence>
<dbReference type="AlphaFoldDB" id="A0A6C0GIJ4"/>
<evidence type="ECO:0000313" key="2">
    <source>
        <dbReference type="Proteomes" id="UP000480178"/>
    </source>
</evidence>
<dbReference type="EMBL" id="CP048222">
    <property type="protein sequence ID" value="QHT67540.1"/>
    <property type="molecule type" value="Genomic_DNA"/>
</dbReference>
<keyword evidence="2" id="KW-1185">Reference proteome</keyword>
<protein>
    <recommendedName>
        <fullName evidence="3">DUF5009 domain-containing protein</fullName>
    </recommendedName>
</protein>
<evidence type="ECO:0000313" key="1">
    <source>
        <dbReference type="EMBL" id="QHT67540.1"/>
    </source>
</evidence>